<evidence type="ECO:0000313" key="18">
    <source>
        <dbReference type="Proteomes" id="UP000229263"/>
    </source>
</evidence>
<dbReference type="SUPFAM" id="SSF53383">
    <property type="entry name" value="PLP-dependent transferases"/>
    <property type="match status" value="1"/>
</dbReference>
<dbReference type="NCBIfam" id="NF004714">
    <property type="entry name" value="PRK06058.1"/>
    <property type="match status" value="1"/>
</dbReference>
<dbReference type="PANTHER" id="PTHR11986">
    <property type="entry name" value="AMINOTRANSFERASE CLASS III"/>
    <property type="match status" value="1"/>
</dbReference>
<comment type="pathway">
    <text evidence="3">Amino-acid degradation; 4-aminobutanoate degradation.</text>
</comment>
<comment type="caution">
    <text evidence="17">The sequence shown here is derived from an EMBL/GenBank/DDBJ whole genome shotgun (WGS) entry which is preliminary data.</text>
</comment>
<keyword evidence="8" id="KW-0808">Transferase</keyword>
<evidence type="ECO:0000256" key="7">
    <source>
        <dbReference type="ARBA" id="ARBA00022576"/>
    </source>
</evidence>
<protein>
    <recommendedName>
        <fullName evidence="12">(S)-3-amino-2-methylpropionate transaminase</fullName>
        <ecNumber evidence="6">2.6.1.19</ecNumber>
        <ecNumber evidence="5">2.6.1.22</ecNumber>
    </recommendedName>
    <alternativeName>
        <fullName evidence="13">GABA aminotransferase</fullName>
    </alternativeName>
    <alternativeName>
        <fullName evidence="11">Gamma-amino-N-butyrate transaminase</fullName>
    </alternativeName>
    <alternativeName>
        <fullName evidence="15">Glutamate:succinic semialdehyde transaminase</fullName>
    </alternativeName>
    <alternativeName>
        <fullName evidence="10">L-AIBAT</fullName>
    </alternativeName>
</protein>
<dbReference type="NCBIfam" id="TIGR00700">
    <property type="entry name" value="GABAtrnsam"/>
    <property type="match status" value="1"/>
</dbReference>
<evidence type="ECO:0000256" key="10">
    <source>
        <dbReference type="ARBA" id="ARBA00029760"/>
    </source>
</evidence>
<evidence type="ECO:0000256" key="12">
    <source>
        <dbReference type="ARBA" id="ARBA00030857"/>
    </source>
</evidence>
<dbReference type="InterPro" id="IPR015421">
    <property type="entry name" value="PyrdxlP-dep_Trfase_major"/>
</dbReference>
<evidence type="ECO:0000256" key="3">
    <source>
        <dbReference type="ARBA" id="ARBA00005176"/>
    </source>
</evidence>
<dbReference type="InterPro" id="IPR050103">
    <property type="entry name" value="Class-III_PLP-dep_AT"/>
</dbReference>
<dbReference type="Gene3D" id="3.90.1150.10">
    <property type="entry name" value="Aspartate Aminotransferase, domain 1"/>
    <property type="match status" value="1"/>
</dbReference>
<dbReference type="PANTHER" id="PTHR11986:SF58">
    <property type="entry name" value="LEUCINE_METHIONINE RACEMASE"/>
    <property type="match status" value="1"/>
</dbReference>
<dbReference type="EC" id="2.6.1.19" evidence="6"/>
<dbReference type="Gene3D" id="3.40.640.10">
    <property type="entry name" value="Type I PLP-dependent aspartate aminotransferase-like (Major domain)"/>
    <property type="match status" value="1"/>
</dbReference>
<gene>
    <name evidence="17" type="ORF">ATK23_1767</name>
</gene>
<evidence type="ECO:0000256" key="16">
    <source>
        <dbReference type="RuleBase" id="RU003560"/>
    </source>
</evidence>
<dbReference type="Proteomes" id="UP000229263">
    <property type="component" value="Unassembled WGS sequence"/>
</dbReference>
<dbReference type="PROSITE" id="PS00600">
    <property type="entry name" value="AA_TRANSFER_CLASS_3"/>
    <property type="match status" value="1"/>
</dbReference>
<reference evidence="17 18" key="1">
    <citation type="submission" date="2017-11" db="EMBL/GenBank/DDBJ databases">
        <title>Sequencing the genomes of 1000 actinobacteria strains.</title>
        <authorList>
            <person name="Klenk H.-P."/>
        </authorList>
    </citation>
    <scope>NUCLEOTIDE SEQUENCE [LARGE SCALE GENOMIC DNA]</scope>
    <source>
        <strain evidence="17 18">DSM 12798</strain>
    </source>
</reference>
<evidence type="ECO:0000256" key="9">
    <source>
        <dbReference type="ARBA" id="ARBA00022898"/>
    </source>
</evidence>
<evidence type="ECO:0000313" key="17">
    <source>
        <dbReference type="EMBL" id="PJJ44528.1"/>
    </source>
</evidence>
<keyword evidence="18" id="KW-1185">Reference proteome</keyword>
<evidence type="ECO:0000256" key="5">
    <source>
        <dbReference type="ARBA" id="ARBA00012876"/>
    </source>
</evidence>
<comment type="cofactor">
    <cofactor evidence="2">
        <name>pyridoxal 5'-phosphate</name>
        <dbReference type="ChEBI" id="CHEBI:597326"/>
    </cofactor>
</comment>
<keyword evidence="7 17" id="KW-0032">Aminotransferase</keyword>
<keyword evidence="9 16" id="KW-0663">Pyridoxal phosphate</keyword>
<accession>A0ABX4MZT4</accession>
<name>A0ABX4MZT4_9MICC</name>
<dbReference type="Pfam" id="PF00202">
    <property type="entry name" value="Aminotran_3"/>
    <property type="match status" value="1"/>
</dbReference>
<evidence type="ECO:0000256" key="4">
    <source>
        <dbReference type="ARBA" id="ARBA00008954"/>
    </source>
</evidence>
<dbReference type="InterPro" id="IPR004632">
    <property type="entry name" value="4NH2But_aminotransferase_bac"/>
</dbReference>
<comment type="catalytic activity">
    <reaction evidence="14">
        <text>4-aminobutanoate + 2-oxoglutarate = succinate semialdehyde + L-glutamate</text>
        <dbReference type="Rhea" id="RHEA:23352"/>
        <dbReference type="ChEBI" id="CHEBI:16810"/>
        <dbReference type="ChEBI" id="CHEBI:29985"/>
        <dbReference type="ChEBI" id="CHEBI:57706"/>
        <dbReference type="ChEBI" id="CHEBI:59888"/>
        <dbReference type="EC" id="2.6.1.19"/>
    </reaction>
</comment>
<evidence type="ECO:0000256" key="15">
    <source>
        <dbReference type="ARBA" id="ARBA00050054"/>
    </source>
</evidence>
<comment type="similarity">
    <text evidence="4 16">Belongs to the class-III pyridoxal-phosphate-dependent aminotransferase family.</text>
</comment>
<sequence>MLCAIQRSPLVARRILSSYRENWASELTNKFWKDKHMDVTYRIDQKRKINGPFPGPKSQELTARRAKAVAAGVASSLPVYAAEVDGGIIVDVDGNQLIDLGSGIAVTTVGASNQAVAKAVAEQAARFTHTCFMVAPYENYIELAEKLAAITPGNFEKRAVFFNSGAEAVENAIKVARIATGRQAVVAFDHAYHGRTNLTMGLTAKAAPYKRGFGPLAPEIYRMPMSYPFREENPNISGKEAAERAILAMEKQIGGDQIAAIIIEPIQGEGGFIVPATGFLPRIAEWAKENGIVFIADEVQAGFARSGAWFASDIEGIEPDIVTLAKGIAGGMPLSGIIGRAELLDSVHGGGLGGTYGGNPVAVAAALESIKFMEEQDLAGRARQIEEKFFTRFGALQKDIKELGDIRGRGGMVAMEFVKAGGKEPDAALTKAIADECLAQGVLILTCGTYGNVVRLLPPLVIGDELLEDAFNVLEDAIRKAVA</sequence>
<dbReference type="PIRSF" id="PIRSF000521">
    <property type="entry name" value="Transaminase_4ab_Lys_Orn"/>
    <property type="match status" value="1"/>
</dbReference>
<evidence type="ECO:0000256" key="8">
    <source>
        <dbReference type="ARBA" id="ARBA00022679"/>
    </source>
</evidence>
<dbReference type="InterPro" id="IPR015422">
    <property type="entry name" value="PyrdxlP-dep_Trfase_small"/>
</dbReference>
<evidence type="ECO:0000256" key="6">
    <source>
        <dbReference type="ARBA" id="ARBA00012912"/>
    </source>
</evidence>
<evidence type="ECO:0000256" key="11">
    <source>
        <dbReference type="ARBA" id="ARBA00030204"/>
    </source>
</evidence>
<organism evidence="17 18">
    <name type="scientific">Glutamicibacter mysorens</name>
    <dbReference type="NCBI Taxonomy" id="257984"/>
    <lineage>
        <taxon>Bacteria</taxon>
        <taxon>Bacillati</taxon>
        <taxon>Actinomycetota</taxon>
        <taxon>Actinomycetes</taxon>
        <taxon>Micrococcales</taxon>
        <taxon>Micrococcaceae</taxon>
        <taxon>Glutamicibacter</taxon>
    </lineage>
</organism>
<dbReference type="CDD" id="cd00610">
    <property type="entry name" value="OAT_like"/>
    <property type="match status" value="1"/>
</dbReference>
<evidence type="ECO:0000256" key="13">
    <source>
        <dbReference type="ARBA" id="ARBA00031787"/>
    </source>
</evidence>
<evidence type="ECO:0000256" key="14">
    <source>
        <dbReference type="ARBA" id="ARBA00048021"/>
    </source>
</evidence>
<dbReference type="InterPro" id="IPR015424">
    <property type="entry name" value="PyrdxlP-dep_Trfase"/>
</dbReference>
<comment type="catalytic activity">
    <reaction evidence="1">
        <text>(S)-3-amino-2-methylpropanoate + 2-oxoglutarate = 2-methyl-3-oxopropanoate + L-glutamate</text>
        <dbReference type="Rhea" id="RHEA:13993"/>
        <dbReference type="ChEBI" id="CHEBI:16810"/>
        <dbReference type="ChEBI" id="CHEBI:29985"/>
        <dbReference type="ChEBI" id="CHEBI:57700"/>
        <dbReference type="ChEBI" id="CHEBI:58655"/>
        <dbReference type="EC" id="2.6.1.22"/>
    </reaction>
</comment>
<dbReference type="EMBL" id="PGEY01000001">
    <property type="protein sequence ID" value="PJJ44528.1"/>
    <property type="molecule type" value="Genomic_DNA"/>
</dbReference>
<dbReference type="GO" id="GO:0008483">
    <property type="term" value="F:transaminase activity"/>
    <property type="evidence" value="ECO:0007669"/>
    <property type="project" value="UniProtKB-KW"/>
</dbReference>
<dbReference type="EC" id="2.6.1.22" evidence="5"/>
<dbReference type="InterPro" id="IPR005814">
    <property type="entry name" value="Aminotrans_3"/>
</dbReference>
<proteinExistence type="inferred from homology"/>
<evidence type="ECO:0000256" key="2">
    <source>
        <dbReference type="ARBA" id="ARBA00001933"/>
    </source>
</evidence>
<evidence type="ECO:0000256" key="1">
    <source>
        <dbReference type="ARBA" id="ARBA00001750"/>
    </source>
</evidence>
<dbReference type="InterPro" id="IPR049704">
    <property type="entry name" value="Aminotrans_3_PPA_site"/>
</dbReference>